<dbReference type="Proteomes" id="UP001226084">
    <property type="component" value="Unassembled WGS sequence"/>
</dbReference>
<organism evidence="6 7">
    <name type="scientific">Stenotrophomonas rhizophila</name>
    <dbReference type="NCBI Taxonomy" id="216778"/>
    <lineage>
        <taxon>Bacteria</taxon>
        <taxon>Pseudomonadati</taxon>
        <taxon>Pseudomonadota</taxon>
        <taxon>Gammaproteobacteria</taxon>
        <taxon>Lysobacterales</taxon>
        <taxon>Lysobacteraceae</taxon>
        <taxon>Stenotrophomonas</taxon>
    </lineage>
</organism>
<dbReference type="GO" id="GO:0005576">
    <property type="term" value="C:extracellular region"/>
    <property type="evidence" value="ECO:0007669"/>
    <property type="project" value="UniProtKB-SubCell"/>
</dbReference>
<dbReference type="Gene3D" id="1.20.1710.10">
    <property type="entry name" value="IpaD-like"/>
    <property type="match status" value="1"/>
</dbReference>
<name>A0AAP5AH97_9GAMM</name>
<dbReference type="SUPFAM" id="SSF140693">
    <property type="entry name" value="IpaD-like"/>
    <property type="match status" value="1"/>
</dbReference>
<evidence type="ECO:0000256" key="5">
    <source>
        <dbReference type="ARBA" id="ARBA00023054"/>
    </source>
</evidence>
<evidence type="ECO:0000256" key="2">
    <source>
        <dbReference type="ARBA" id="ARBA00007741"/>
    </source>
</evidence>
<reference evidence="6" key="1">
    <citation type="submission" date="2023-07" db="EMBL/GenBank/DDBJ databases">
        <title>Functional and genomic diversity of the sorghum phyllosphere microbiome.</title>
        <authorList>
            <person name="Shade A."/>
        </authorList>
    </citation>
    <scope>NUCLEOTIDE SEQUENCE</scope>
    <source>
        <strain evidence="6">SORGH_AS_0457</strain>
    </source>
</reference>
<evidence type="ECO:0000256" key="4">
    <source>
        <dbReference type="ARBA" id="ARBA00023026"/>
    </source>
</evidence>
<dbReference type="RefSeq" id="WP_307106614.1">
    <property type="nucleotide sequence ID" value="NZ_JAUTAS010000001.1"/>
</dbReference>
<evidence type="ECO:0000256" key="1">
    <source>
        <dbReference type="ARBA" id="ARBA00004613"/>
    </source>
</evidence>
<dbReference type="EMBL" id="JAUTAS010000001">
    <property type="protein sequence ID" value="MDQ1107932.1"/>
    <property type="molecule type" value="Genomic_DNA"/>
</dbReference>
<comment type="caution">
    <text evidence="6">The sequence shown here is derived from an EMBL/GenBank/DDBJ whole genome shotgun (WGS) entry which is preliminary data.</text>
</comment>
<evidence type="ECO:0000313" key="6">
    <source>
        <dbReference type="EMBL" id="MDQ1107932.1"/>
    </source>
</evidence>
<protein>
    <recommendedName>
        <fullName evidence="8">Translocator protein BipD</fullName>
    </recommendedName>
</protein>
<gene>
    <name evidence="6" type="ORF">QE424_001091</name>
</gene>
<comment type="similarity">
    <text evidence="2">Belongs to the invasin protein D family.</text>
</comment>
<evidence type="ECO:0000256" key="3">
    <source>
        <dbReference type="ARBA" id="ARBA00022525"/>
    </source>
</evidence>
<evidence type="ECO:0008006" key="8">
    <source>
        <dbReference type="Google" id="ProtNLM"/>
    </source>
</evidence>
<proteinExistence type="inferred from homology"/>
<comment type="subcellular location">
    <subcellularLocation>
        <location evidence="1">Secreted</location>
    </subcellularLocation>
</comment>
<keyword evidence="4" id="KW-0843">Virulence</keyword>
<dbReference type="AlphaFoldDB" id="A0AAP5AH97"/>
<sequence>MTTGIDTTAASSTLRHLHTIQSEVQSAALEAPAMHPEVLSRLLQFARLARSASAAAARQMALSDEVKTVRLGTMGPPVLEALNDPVALEELKRKKQKESELASEMGRALQDSNRSQLDLLRAFPFLMPQVVLEDENGVGLPGFQSPMENPADMDTSGLVWNSHADFFAQISALLEVLKTEWLSKYQETLSKFLEFYKEFSDIMEGLKPVASGDKGDVKINFTEVFKELKDLAQRYGMDENAFASFSSKEAAEAFRNSLNLPGLVIDGPGDGGLFHVKMDLTAVTDLMHHMKNPNHEYPEPGGVIMDSAQYNAWVSQKDSNMEQIKHVSKVLGEKLNEMTQKFDNIVKILSSSIDKMSEANNAYVHNT</sequence>
<dbReference type="Pfam" id="PF06511">
    <property type="entry name" value="T3SS_TC"/>
    <property type="match status" value="1"/>
</dbReference>
<keyword evidence="3" id="KW-0964">Secreted</keyword>
<evidence type="ECO:0000313" key="7">
    <source>
        <dbReference type="Proteomes" id="UP001226084"/>
    </source>
</evidence>
<dbReference type="InterPro" id="IPR009483">
    <property type="entry name" value="IpaD/BipD/SipD"/>
</dbReference>
<keyword evidence="5" id="KW-0175">Coiled coil</keyword>
<accession>A0AAP5AH97</accession>
<dbReference type="InterPro" id="IPR036708">
    <property type="entry name" value="BipD-like_sf"/>
</dbReference>